<accession>A0A2A2JIC0</accession>
<gene>
    <name evidence="2" type="ORF">WR25_10099</name>
</gene>
<organism evidence="2 3">
    <name type="scientific">Diploscapter pachys</name>
    <dbReference type="NCBI Taxonomy" id="2018661"/>
    <lineage>
        <taxon>Eukaryota</taxon>
        <taxon>Metazoa</taxon>
        <taxon>Ecdysozoa</taxon>
        <taxon>Nematoda</taxon>
        <taxon>Chromadorea</taxon>
        <taxon>Rhabditida</taxon>
        <taxon>Rhabditina</taxon>
        <taxon>Rhabditomorpha</taxon>
        <taxon>Rhabditoidea</taxon>
        <taxon>Rhabditidae</taxon>
        <taxon>Diploscapter</taxon>
    </lineage>
</organism>
<protein>
    <submittedName>
        <fullName evidence="2">Uncharacterized protein</fullName>
    </submittedName>
</protein>
<sequence>MEADDLRSSSNLSSSRAIRRSNQPLPKKPRLSSPLVLSDSESPDPNEDVKIDRMQSKPRFASPASAPAPTRSSSSAANNPSTGVSSSVCKQSIEFMHPRQGQQLAVEIPPSGPLTAVIAKRCD</sequence>
<feature type="region of interest" description="Disordered" evidence="1">
    <location>
        <begin position="1"/>
        <end position="91"/>
    </location>
</feature>
<reference evidence="2 3" key="1">
    <citation type="journal article" date="2017" name="Curr. Biol.">
        <title>Genome architecture and evolution of a unichromosomal asexual nematode.</title>
        <authorList>
            <person name="Fradin H."/>
            <person name="Zegar C."/>
            <person name="Gutwein M."/>
            <person name="Lucas J."/>
            <person name="Kovtun M."/>
            <person name="Corcoran D."/>
            <person name="Baugh L.R."/>
            <person name="Kiontke K."/>
            <person name="Gunsalus K."/>
            <person name="Fitch D.H."/>
            <person name="Piano F."/>
        </authorList>
    </citation>
    <scope>NUCLEOTIDE SEQUENCE [LARGE SCALE GENOMIC DNA]</scope>
    <source>
        <strain evidence="2">PF1309</strain>
    </source>
</reference>
<name>A0A2A2JIC0_9BILA</name>
<feature type="compositionally biased region" description="Low complexity" evidence="1">
    <location>
        <begin position="8"/>
        <end position="38"/>
    </location>
</feature>
<dbReference type="EMBL" id="LIAE01010411">
    <property type="protein sequence ID" value="PAV61508.1"/>
    <property type="molecule type" value="Genomic_DNA"/>
</dbReference>
<feature type="compositionally biased region" description="Low complexity" evidence="1">
    <location>
        <begin position="58"/>
        <end position="82"/>
    </location>
</feature>
<dbReference type="Proteomes" id="UP000218231">
    <property type="component" value="Unassembled WGS sequence"/>
</dbReference>
<evidence type="ECO:0000313" key="2">
    <source>
        <dbReference type="EMBL" id="PAV61508.1"/>
    </source>
</evidence>
<dbReference type="AlphaFoldDB" id="A0A2A2JIC0"/>
<evidence type="ECO:0000256" key="1">
    <source>
        <dbReference type="SAM" id="MobiDB-lite"/>
    </source>
</evidence>
<keyword evidence="3" id="KW-1185">Reference proteome</keyword>
<evidence type="ECO:0000313" key="3">
    <source>
        <dbReference type="Proteomes" id="UP000218231"/>
    </source>
</evidence>
<proteinExistence type="predicted"/>
<comment type="caution">
    <text evidence="2">The sequence shown here is derived from an EMBL/GenBank/DDBJ whole genome shotgun (WGS) entry which is preliminary data.</text>
</comment>